<proteinExistence type="predicted"/>
<dbReference type="InterPro" id="IPR039420">
    <property type="entry name" value="WalR-like"/>
</dbReference>
<feature type="modified residue" description="4-aspartylphosphate" evidence="8">
    <location>
        <position position="55"/>
    </location>
</feature>
<dbReference type="CDD" id="cd00383">
    <property type="entry name" value="trans_reg_C"/>
    <property type="match status" value="1"/>
</dbReference>
<dbReference type="InterPro" id="IPR036388">
    <property type="entry name" value="WH-like_DNA-bd_sf"/>
</dbReference>
<evidence type="ECO:0000256" key="1">
    <source>
        <dbReference type="ARBA" id="ARBA00018672"/>
    </source>
</evidence>
<comment type="function">
    <text evidence="7">May play the central regulatory role in sporulation. It may be an element of the effector pathway responsible for the activation of sporulation genes in response to nutritional stress. Spo0A may act in concert with spo0H (a sigma factor) to control the expression of some genes that are critical to the sporulation process.</text>
</comment>
<keyword evidence="2 8" id="KW-0597">Phosphoprotein</keyword>
<feature type="domain" description="Response regulatory" evidence="10">
    <location>
        <begin position="6"/>
        <end position="119"/>
    </location>
</feature>
<dbReference type="Gene3D" id="1.10.10.10">
    <property type="entry name" value="Winged helix-like DNA-binding domain superfamily/Winged helix DNA-binding domain"/>
    <property type="match status" value="1"/>
</dbReference>
<dbReference type="Gene3D" id="3.40.50.2300">
    <property type="match status" value="1"/>
</dbReference>
<protein>
    <recommendedName>
        <fullName evidence="1">Stage 0 sporulation protein A homolog</fullName>
    </recommendedName>
</protein>
<dbReference type="RefSeq" id="WP_016206126.1">
    <property type="nucleotide sequence ID" value="NZ_ASRV01000034.1"/>
</dbReference>
<feature type="DNA-binding region" description="OmpR/PhoB-type" evidence="9">
    <location>
        <begin position="132"/>
        <end position="231"/>
    </location>
</feature>
<dbReference type="FunFam" id="1.10.10.10:FF:000018">
    <property type="entry name" value="DNA-binding response regulator ResD"/>
    <property type="match status" value="1"/>
</dbReference>
<dbReference type="PATRIC" id="fig|1202534.3.peg.646"/>
<keyword evidence="13" id="KW-1185">Reference proteome</keyword>
<evidence type="ECO:0000256" key="3">
    <source>
        <dbReference type="ARBA" id="ARBA00023012"/>
    </source>
</evidence>
<dbReference type="Pfam" id="PF00072">
    <property type="entry name" value="Response_reg"/>
    <property type="match status" value="1"/>
</dbReference>
<evidence type="ECO:0000313" key="12">
    <source>
        <dbReference type="EMBL" id="EOR27704.1"/>
    </source>
</evidence>
<dbReference type="InterPro" id="IPR011006">
    <property type="entry name" value="CheY-like_superfamily"/>
</dbReference>
<evidence type="ECO:0000256" key="4">
    <source>
        <dbReference type="ARBA" id="ARBA00023015"/>
    </source>
</evidence>
<evidence type="ECO:0000259" key="10">
    <source>
        <dbReference type="PROSITE" id="PS50110"/>
    </source>
</evidence>
<evidence type="ECO:0000256" key="9">
    <source>
        <dbReference type="PROSITE-ProRule" id="PRU01091"/>
    </source>
</evidence>
<evidence type="ECO:0000259" key="11">
    <source>
        <dbReference type="PROSITE" id="PS51755"/>
    </source>
</evidence>
<keyword evidence="6" id="KW-0804">Transcription</keyword>
<dbReference type="GO" id="GO:0000156">
    <property type="term" value="F:phosphorelay response regulator activity"/>
    <property type="evidence" value="ECO:0007669"/>
    <property type="project" value="TreeGrafter"/>
</dbReference>
<dbReference type="Pfam" id="PF00486">
    <property type="entry name" value="Trans_reg_C"/>
    <property type="match status" value="1"/>
</dbReference>
<comment type="caution">
    <text evidence="12">The sequence shown here is derived from an EMBL/GenBank/DDBJ whole genome shotgun (WGS) entry which is preliminary data.</text>
</comment>
<dbReference type="GO" id="GO:0006355">
    <property type="term" value="P:regulation of DNA-templated transcription"/>
    <property type="evidence" value="ECO:0007669"/>
    <property type="project" value="InterPro"/>
</dbReference>
<sequence>MDNNINILVVEDDLDINNLLCKILIKEGYNIRSAYSGTEARMCMEQYEYHLILLDLMLPGISGEEIIKHIRKIKTMPIIVISAKAEQDVKVETLRLGADDFISKPFDTNEVIARVQSQLRRYMVFSKPKEKDRILRHKDLILNRDTVEVTLDGKPVILTAREFCILELLMANPNKVFTKSNLFEHVWNEEFLGDDNTINVHISNLRSKLSKIKPNDEYIHTVWGIGFKISQ</sequence>
<dbReference type="InterPro" id="IPR001867">
    <property type="entry name" value="OmpR/PhoB-type_DNA-bd"/>
</dbReference>
<dbReference type="EMBL" id="ASRV01000034">
    <property type="protein sequence ID" value="EOR27704.1"/>
    <property type="molecule type" value="Genomic_DNA"/>
</dbReference>
<keyword evidence="5 9" id="KW-0238">DNA-binding</keyword>
<evidence type="ECO:0000256" key="2">
    <source>
        <dbReference type="ARBA" id="ARBA00022553"/>
    </source>
</evidence>
<keyword evidence="3" id="KW-0902">Two-component regulatory system</keyword>
<evidence type="ECO:0000256" key="7">
    <source>
        <dbReference type="ARBA" id="ARBA00024867"/>
    </source>
</evidence>
<dbReference type="PANTHER" id="PTHR48111:SF2">
    <property type="entry name" value="RESPONSE REGULATOR SAER"/>
    <property type="match status" value="1"/>
</dbReference>
<dbReference type="GO" id="GO:0005829">
    <property type="term" value="C:cytosol"/>
    <property type="evidence" value="ECO:0007669"/>
    <property type="project" value="TreeGrafter"/>
</dbReference>
<dbReference type="PROSITE" id="PS51755">
    <property type="entry name" value="OMPR_PHOB"/>
    <property type="match status" value="1"/>
</dbReference>
<name>R9CEC3_9CLOT</name>
<reference evidence="12 13" key="1">
    <citation type="submission" date="2013-03" db="EMBL/GenBank/DDBJ databases">
        <title>Whole genome shotgun sequencing of Clostridium sartagoforme AAU1.</title>
        <authorList>
            <person name="Joshi C.G."/>
            <person name="Duggirala S.M."/>
            <person name="Nathani N.M."/>
            <person name="Bhatt V.D."/>
            <person name="Patel A.K."/>
            <person name="Pandya P.R."/>
            <person name="KaPatel J.A."/>
        </authorList>
    </citation>
    <scope>NUCLEOTIDE SEQUENCE [LARGE SCALE GENOMIC DNA]</scope>
    <source>
        <strain evidence="12 13">AAU1</strain>
    </source>
</reference>
<organism evidence="12 13">
    <name type="scientific">Clostridium sartagoforme AAU1</name>
    <dbReference type="NCBI Taxonomy" id="1202534"/>
    <lineage>
        <taxon>Bacteria</taxon>
        <taxon>Bacillati</taxon>
        <taxon>Bacillota</taxon>
        <taxon>Clostridia</taxon>
        <taxon>Eubacteriales</taxon>
        <taxon>Clostridiaceae</taxon>
        <taxon>Clostridium</taxon>
    </lineage>
</organism>
<dbReference type="SMART" id="SM00448">
    <property type="entry name" value="REC"/>
    <property type="match status" value="1"/>
</dbReference>
<feature type="domain" description="OmpR/PhoB-type" evidence="11">
    <location>
        <begin position="132"/>
        <end position="231"/>
    </location>
</feature>
<dbReference type="GO" id="GO:0032993">
    <property type="term" value="C:protein-DNA complex"/>
    <property type="evidence" value="ECO:0007669"/>
    <property type="project" value="TreeGrafter"/>
</dbReference>
<evidence type="ECO:0000313" key="13">
    <source>
        <dbReference type="Proteomes" id="UP000013988"/>
    </source>
</evidence>
<dbReference type="OrthoDB" id="1655504at2"/>
<dbReference type="Proteomes" id="UP000013988">
    <property type="component" value="Unassembled WGS sequence"/>
</dbReference>
<evidence type="ECO:0000256" key="8">
    <source>
        <dbReference type="PROSITE-ProRule" id="PRU00169"/>
    </source>
</evidence>
<dbReference type="SUPFAM" id="SSF52172">
    <property type="entry name" value="CheY-like"/>
    <property type="match status" value="1"/>
</dbReference>
<dbReference type="PANTHER" id="PTHR48111">
    <property type="entry name" value="REGULATOR OF RPOS"/>
    <property type="match status" value="1"/>
</dbReference>
<dbReference type="InterPro" id="IPR001789">
    <property type="entry name" value="Sig_transdc_resp-reg_receiver"/>
</dbReference>
<dbReference type="GO" id="GO:0000976">
    <property type="term" value="F:transcription cis-regulatory region binding"/>
    <property type="evidence" value="ECO:0007669"/>
    <property type="project" value="TreeGrafter"/>
</dbReference>
<evidence type="ECO:0000256" key="5">
    <source>
        <dbReference type="ARBA" id="ARBA00023125"/>
    </source>
</evidence>
<dbReference type="SMART" id="SM00862">
    <property type="entry name" value="Trans_reg_C"/>
    <property type="match status" value="1"/>
</dbReference>
<evidence type="ECO:0000256" key="6">
    <source>
        <dbReference type="ARBA" id="ARBA00023163"/>
    </source>
</evidence>
<keyword evidence="4" id="KW-0805">Transcription regulation</keyword>
<accession>R9CEC3</accession>
<dbReference type="PROSITE" id="PS50110">
    <property type="entry name" value="RESPONSE_REGULATORY"/>
    <property type="match status" value="1"/>
</dbReference>
<gene>
    <name evidence="12" type="ORF">A500_03251</name>
</gene>
<dbReference type="AlphaFoldDB" id="R9CEC3"/>
<dbReference type="CDD" id="cd17574">
    <property type="entry name" value="REC_OmpR"/>
    <property type="match status" value="1"/>
</dbReference>